<keyword evidence="3" id="KW-1185">Reference proteome</keyword>
<evidence type="ECO:0000313" key="3">
    <source>
        <dbReference type="Proteomes" id="UP000766570"/>
    </source>
</evidence>
<dbReference type="InterPro" id="IPR012951">
    <property type="entry name" value="BBE"/>
</dbReference>
<protein>
    <recommendedName>
        <fullName evidence="1">Berberine/berberine-like domain-containing protein</fullName>
    </recommendedName>
</protein>
<reference evidence="2 3" key="1">
    <citation type="submission" date="2021-03" db="EMBL/GenBank/DDBJ databases">
        <title>Sequencing the genomes of 1000 actinobacteria strains.</title>
        <authorList>
            <person name="Klenk H.-P."/>
        </authorList>
    </citation>
    <scope>NUCLEOTIDE SEQUENCE [LARGE SCALE GENOMIC DNA]</scope>
    <source>
        <strain evidence="2 3">DSM 15454</strain>
    </source>
</reference>
<dbReference type="Pfam" id="PF08031">
    <property type="entry name" value="BBE"/>
    <property type="match status" value="1"/>
</dbReference>
<gene>
    <name evidence="2" type="ORF">JOF46_000650</name>
</gene>
<comment type="caution">
    <text evidence="2">The sequence shown here is derived from an EMBL/GenBank/DDBJ whole genome shotgun (WGS) entry which is preliminary data.</text>
</comment>
<feature type="domain" description="Berberine/berberine-like" evidence="1">
    <location>
        <begin position="186"/>
        <end position="215"/>
    </location>
</feature>
<accession>A0ABS4W9D4</accession>
<evidence type="ECO:0000313" key="2">
    <source>
        <dbReference type="EMBL" id="MBP2372738.1"/>
    </source>
</evidence>
<evidence type="ECO:0000259" key="1">
    <source>
        <dbReference type="Pfam" id="PF08031"/>
    </source>
</evidence>
<sequence length="216" mass="24157">MITFITPPAWMEMGEEPLMLLGFAWSDQDFDRAAQVVGELRAAAPPDAESTELTGWTAWQSAVDGLFPKGVRAYWKNTSFDRLDDDVISTIIRHGAEQTWQGTAFDIHLMGGAYGRIAEDETAFPGRSSRFWLNIYGFWDAAGDDAARTAFVRGFAKDMAPFSTGREYVNFMGLEDAGRRTSALDVYGTAKLARLVALKQRFDPEDLFRLNHNVEP</sequence>
<dbReference type="EMBL" id="JAGIOE010000001">
    <property type="protein sequence ID" value="MBP2372738.1"/>
    <property type="molecule type" value="Genomic_DNA"/>
</dbReference>
<name>A0ABS4W9D4_9MICC</name>
<organism evidence="2 3">
    <name type="scientific">Paeniglutamicibacter psychrophenolicus</name>
    <dbReference type="NCBI Taxonomy" id="257454"/>
    <lineage>
        <taxon>Bacteria</taxon>
        <taxon>Bacillati</taxon>
        <taxon>Actinomycetota</taxon>
        <taxon>Actinomycetes</taxon>
        <taxon>Micrococcales</taxon>
        <taxon>Micrococcaceae</taxon>
        <taxon>Paeniglutamicibacter</taxon>
    </lineage>
</organism>
<dbReference type="Gene3D" id="3.40.462.20">
    <property type="match status" value="1"/>
</dbReference>
<dbReference type="RefSeq" id="WP_344033567.1">
    <property type="nucleotide sequence ID" value="NZ_BAAAMI010000019.1"/>
</dbReference>
<proteinExistence type="predicted"/>
<dbReference type="Proteomes" id="UP000766570">
    <property type="component" value="Unassembled WGS sequence"/>
</dbReference>